<sequence>MAYGGGTWNPPVQNKVLSGTYICFSSKARPSNIFGERGFVACGLNLSFGLEGEIITVEPSDLQRESLELFGLEYTDKELLPLRELLAHAKTAYIYRLNGGGEKAKANVESLTITAKHSGTKGNEFVVIIANNVDEEEKFDVTLKIGTLKVYEKVAVKGIEDLSDCPYVEFKGALTKTLGANLSGGTNGEETTKAHTDFLEKLEKKYINVVAYAGTDEAIKRMYKSYVERRVNLEGAYFQASLYNFDANSELVINVASKAKENEAGLVYWVAGAEAGCEINRTVGNDIYDGEYTIDLNTKQRNLISAIRKGQFVFHEVDNKARVLSDINSFTDFSVKKNEDFSKNQIIRVLHQVGNDVSTIFNTRYLDKEQNNEMGRNILWNDIYNHALKLQGLGAITNLEPEDIKVELGDVKDAVYCKYLINPVMAMAKLYMHVIVE</sequence>
<dbReference type="AlphaFoldDB" id="A0A379C7T9"/>
<evidence type="ECO:0000259" key="2">
    <source>
        <dbReference type="Pfam" id="PF04984"/>
    </source>
</evidence>
<dbReference type="InterPro" id="IPR035326">
    <property type="entry name" value="Beta_sandwich_Seath"/>
</dbReference>
<gene>
    <name evidence="6" type="ORF">NCTC13149_01563</name>
</gene>
<dbReference type="InterPro" id="IPR035089">
    <property type="entry name" value="Phage_sheath_subtilisin"/>
</dbReference>
<organism evidence="6 7">
    <name type="scientific">Peptoniphilus lacrimalis</name>
    <dbReference type="NCBI Taxonomy" id="33031"/>
    <lineage>
        <taxon>Bacteria</taxon>
        <taxon>Bacillati</taxon>
        <taxon>Bacillota</taxon>
        <taxon>Tissierellia</taxon>
        <taxon>Tissierellales</taxon>
        <taxon>Peptoniphilaceae</taxon>
        <taxon>Peptoniphilus</taxon>
    </lineage>
</organism>
<dbReference type="InterPro" id="IPR054564">
    <property type="entry name" value="Gp18_domIII_N"/>
</dbReference>
<dbReference type="EMBL" id="UGSZ01000001">
    <property type="protein sequence ID" value="SUB57706.1"/>
    <property type="molecule type" value="Genomic_DNA"/>
</dbReference>
<dbReference type="RefSeq" id="WP_019035106.1">
    <property type="nucleotide sequence ID" value="NZ_UGSZ01000001.1"/>
</dbReference>
<feature type="domain" description="Phage tail sheath protein-like beta-sandwich" evidence="3">
    <location>
        <begin position="100"/>
        <end position="187"/>
    </location>
</feature>
<dbReference type="Pfam" id="PF17481">
    <property type="entry name" value="Phage_sheath_domII"/>
    <property type="match status" value="1"/>
</dbReference>
<dbReference type="Gene3D" id="3.30.1370.220">
    <property type="match status" value="1"/>
</dbReference>
<reference evidence="6 7" key="1">
    <citation type="submission" date="2018-06" db="EMBL/GenBank/DDBJ databases">
        <authorList>
            <consortium name="Pathogen Informatics"/>
            <person name="Doyle S."/>
        </authorList>
    </citation>
    <scope>NUCLEOTIDE SEQUENCE [LARGE SCALE GENOMIC DNA]</scope>
    <source>
        <strain evidence="6 7">NCTC13149</strain>
    </source>
</reference>
<dbReference type="InterPro" id="IPR020287">
    <property type="entry name" value="Tail_sheath_C"/>
</dbReference>
<evidence type="ECO:0000256" key="1">
    <source>
        <dbReference type="ARBA" id="ARBA00008005"/>
    </source>
</evidence>
<dbReference type="Gene3D" id="3.40.50.11790">
    <property type="match status" value="1"/>
</dbReference>
<accession>A0A379C7T9</accession>
<dbReference type="Gene3D" id="3.30.1490.360">
    <property type="match status" value="1"/>
</dbReference>
<dbReference type="Gene3D" id="2.60.40.4290">
    <property type="match status" value="1"/>
</dbReference>
<dbReference type="Gene3D" id="3.30.360.90">
    <property type="match status" value="1"/>
</dbReference>
<evidence type="ECO:0000259" key="3">
    <source>
        <dbReference type="Pfam" id="PF17481"/>
    </source>
</evidence>
<feature type="domain" description="Tail sheath protein subtilisin-like" evidence="2">
    <location>
        <begin position="190"/>
        <end position="329"/>
    </location>
</feature>
<name>A0A379C7T9_9FIRM</name>
<comment type="similarity">
    <text evidence="1">Belongs to the myoviridae tail sheath protein family.</text>
</comment>
<dbReference type="STRING" id="1122949.GCA_000378725_01460"/>
<dbReference type="Proteomes" id="UP000255517">
    <property type="component" value="Unassembled WGS sequence"/>
</dbReference>
<dbReference type="Pfam" id="PF22671">
    <property type="entry name" value="Gp18_domIII_N"/>
    <property type="match status" value="1"/>
</dbReference>
<proteinExistence type="inferred from homology"/>
<dbReference type="Pfam" id="PF04984">
    <property type="entry name" value="Phage_sheath_1"/>
    <property type="match status" value="1"/>
</dbReference>
<evidence type="ECO:0000259" key="4">
    <source>
        <dbReference type="Pfam" id="PF17482"/>
    </source>
</evidence>
<feature type="domain" description="Tail sheath protein C-terminal" evidence="4">
    <location>
        <begin position="337"/>
        <end position="436"/>
    </location>
</feature>
<protein>
    <submittedName>
        <fullName evidence="6">Phage tail sheath protein</fullName>
    </submittedName>
</protein>
<dbReference type="OrthoDB" id="89060at2"/>
<evidence type="ECO:0000313" key="6">
    <source>
        <dbReference type="EMBL" id="SUB57706.1"/>
    </source>
</evidence>
<evidence type="ECO:0000259" key="5">
    <source>
        <dbReference type="Pfam" id="PF22671"/>
    </source>
</evidence>
<feature type="domain" description="Tail sheath protein Gp18-like" evidence="5">
    <location>
        <begin position="37"/>
        <end position="97"/>
    </location>
</feature>
<dbReference type="Pfam" id="PF17482">
    <property type="entry name" value="Phage_sheath_1C"/>
    <property type="match status" value="1"/>
</dbReference>
<evidence type="ECO:0000313" key="7">
    <source>
        <dbReference type="Proteomes" id="UP000255517"/>
    </source>
</evidence>